<keyword evidence="5" id="KW-0804">Transcription</keyword>
<evidence type="ECO:0000259" key="9">
    <source>
        <dbReference type="PROSITE" id="PS51755"/>
    </source>
</evidence>
<proteinExistence type="predicted"/>
<dbReference type="InterPro" id="IPR036388">
    <property type="entry name" value="WH-like_DNA-bd_sf"/>
</dbReference>
<evidence type="ECO:0000256" key="5">
    <source>
        <dbReference type="ARBA" id="ARBA00023163"/>
    </source>
</evidence>
<feature type="domain" description="OmpR/PhoB-type" evidence="9">
    <location>
        <begin position="142"/>
        <end position="236"/>
    </location>
</feature>
<protein>
    <submittedName>
        <fullName evidence="10">Putative response regulator transcription regulator protein</fullName>
    </submittedName>
</protein>
<dbReference type="KEGG" id="cfu:CFU_1194"/>
<feature type="modified residue" description="4-aspartylphosphate" evidence="6">
    <location>
        <position position="69"/>
    </location>
</feature>
<feature type="domain" description="Response regulatory" evidence="8">
    <location>
        <begin position="20"/>
        <end position="134"/>
    </location>
</feature>
<dbReference type="PANTHER" id="PTHR48111:SF67">
    <property type="entry name" value="TRANSCRIPTIONAL REGULATORY PROTEIN TCTD"/>
    <property type="match status" value="1"/>
</dbReference>
<dbReference type="InterPro" id="IPR001867">
    <property type="entry name" value="OmpR/PhoB-type_DNA-bd"/>
</dbReference>
<reference evidence="11" key="6">
    <citation type="submission" date="2011-05" db="EMBL/GenBank/DDBJ databases">
        <title>Complete sequence of Collimonas fungivorans Ter331.</title>
        <authorList>
            <person name="Leveau J.H."/>
        </authorList>
    </citation>
    <scope>NUCLEOTIDE SEQUENCE [LARGE SCALE GENOMIC DNA]</scope>
    <source>
        <strain evidence="11">Ter331</strain>
    </source>
</reference>
<dbReference type="HOGENOM" id="CLU_000445_30_1_4"/>
<dbReference type="PANTHER" id="PTHR48111">
    <property type="entry name" value="REGULATOR OF RPOS"/>
    <property type="match status" value="1"/>
</dbReference>
<evidence type="ECO:0000256" key="3">
    <source>
        <dbReference type="ARBA" id="ARBA00023015"/>
    </source>
</evidence>
<dbReference type="InterPro" id="IPR001789">
    <property type="entry name" value="Sig_transdc_resp-reg_receiver"/>
</dbReference>
<dbReference type="GO" id="GO:0032993">
    <property type="term" value="C:protein-DNA complex"/>
    <property type="evidence" value="ECO:0007669"/>
    <property type="project" value="TreeGrafter"/>
</dbReference>
<feature type="DNA-binding region" description="OmpR/PhoB-type" evidence="7">
    <location>
        <begin position="142"/>
        <end position="236"/>
    </location>
</feature>
<dbReference type="SUPFAM" id="SSF52172">
    <property type="entry name" value="CheY-like"/>
    <property type="match status" value="1"/>
</dbReference>
<dbReference type="InterPro" id="IPR039420">
    <property type="entry name" value="WalR-like"/>
</dbReference>
<dbReference type="SUPFAM" id="SSF46894">
    <property type="entry name" value="C-terminal effector domain of the bipartite response regulators"/>
    <property type="match status" value="1"/>
</dbReference>
<dbReference type="Gene3D" id="1.10.10.10">
    <property type="entry name" value="Winged helix-like DNA-binding domain superfamily/Winged helix DNA-binding domain"/>
    <property type="match status" value="1"/>
</dbReference>
<dbReference type="GO" id="GO:0000156">
    <property type="term" value="F:phosphorelay response regulator activity"/>
    <property type="evidence" value="ECO:0007669"/>
    <property type="project" value="TreeGrafter"/>
</dbReference>
<dbReference type="InterPro" id="IPR011006">
    <property type="entry name" value="CheY-like_superfamily"/>
</dbReference>
<reference evidence="10 11" key="2">
    <citation type="journal article" date="2006" name="J. Microbiol. Methods">
        <title>Genomic flank-sequencing of plasposon insertion sites for rapid identification of functional genes.</title>
        <authorList>
            <person name="Leveau J.H."/>
            <person name="Gerards S."/>
            <person name="Fritsche K."/>
            <person name="Zondag G."/>
            <person name="van Veen J.A."/>
        </authorList>
    </citation>
    <scope>NUCLEOTIDE SEQUENCE [LARGE SCALE GENOMIC DNA]</scope>
    <source>
        <strain evidence="10 11">Ter331</strain>
    </source>
</reference>
<dbReference type="InterPro" id="IPR016032">
    <property type="entry name" value="Sig_transdc_resp-reg_C-effctor"/>
</dbReference>
<evidence type="ECO:0000256" key="7">
    <source>
        <dbReference type="PROSITE-ProRule" id="PRU01091"/>
    </source>
</evidence>
<dbReference type="Pfam" id="PF00486">
    <property type="entry name" value="Trans_reg_C"/>
    <property type="match status" value="1"/>
</dbReference>
<dbReference type="EMBL" id="CP002745">
    <property type="protein sequence ID" value="AEK61026.1"/>
    <property type="molecule type" value="Genomic_DNA"/>
</dbReference>
<dbReference type="Gene3D" id="3.40.50.2300">
    <property type="match status" value="1"/>
</dbReference>
<gene>
    <name evidence="10" type="ordered locus">CFU_1194</name>
</gene>
<dbReference type="PROSITE" id="PS51755">
    <property type="entry name" value="OMPR_PHOB"/>
    <property type="match status" value="1"/>
</dbReference>
<keyword evidence="2" id="KW-0902">Two-component regulatory system</keyword>
<evidence type="ECO:0000256" key="6">
    <source>
        <dbReference type="PROSITE-ProRule" id="PRU00169"/>
    </source>
</evidence>
<dbReference type="GO" id="GO:0000976">
    <property type="term" value="F:transcription cis-regulatory region binding"/>
    <property type="evidence" value="ECO:0007669"/>
    <property type="project" value="TreeGrafter"/>
</dbReference>
<organism evidence="10 11">
    <name type="scientific">Collimonas fungivorans (strain Ter331)</name>
    <dbReference type="NCBI Taxonomy" id="1005048"/>
    <lineage>
        <taxon>Bacteria</taxon>
        <taxon>Pseudomonadati</taxon>
        <taxon>Pseudomonadota</taxon>
        <taxon>Betaproteobacteria</taxon>
        <taxon>Burkholderiales</taxon>
        <taxon>Oxalobacteraceae</taxon>
        <taxon>Collimonas</taxon>
    </lineage>
</organism>
<dbReference type="GO" id="GO:0006355">
    <property type="term" value="P:regulation of DNA-templated transcription"/>
    <property type="evidence" value="ECO:0007669"/>
    <property type="project" value="InterPro"/>
</dbReference>
<evidence type="ECO:0000256" key="2">
    <source>
        <dbReference type="ARBA" id="ARBA00023012"/>
    </source>
</evidence>
<dbReference type="SMART" id="SM00448">
    <property type="entry name" value="REC"/>
    <property type="match status" value="1"/>
</dbReference>
<dbReference type="CDD" id="cd17624">
    <property type="entry name" value="REC_OmpR_PmrA-like"/>
    <property type="match status" value="1"/>
</dbReference>
<name>G0AJ92_COLFT</name>
<dbReference type="Pfam" id="PF00072">
    <property type="entry name" value="Response_reg"/>
    <property type="match status" value="1"/>
</dbReference>
<evidence type="ECO:0000313" key="10">
    <source>
        <dbReference type="EMBL" id="AEK61026.1"/>
    </source>
</evidence>
<dbReference type="CDD" id="cd00383">
    <property type="entry name" value="trans_reg_C"/>
    <property type="match status" value="1"/>
</dbReference>
<reference evidence="10 11" key="1">
    <citation type="journal article" date="2004" name="Environ. Microbiol.">
        <title>Phylogeny-function analysis of (meta)genomic libraries: screening for expression of ribosomal RNA genes by large-insert library fluorescent in situ hybridization (LIL-FISH).</title>
        <authorList>
            <person name="Leveau J.H."/>
            <person name="Gerards S."/>
            <person name="de Boer W."/>
            <person name="van Veen J.A."/>
        </authorList>
    </citation>
    <scope>NUCLEOTIDE SEQUENCE [LARGE SCALE GENOMIC DNA]</scope>
    <source>
        <strain evidence="10 11">Ter331</strain>
    </source>
</reference>
<dbReference type="PROSITE" id="PS50110">
    <property type="entry name" value="RESPONSE_REGULATORY"/>
    <property type="match status" value="1"/>
</dbReference>
<dbReference type="SMART" id="SM00862">
    <property type="entry name" value="Trans_reg_C"/>
    <property type="match status" value="1"/>
</dbReference>
<keyword evidence="1 6" id="KW-0597">Phosphoprotein</keyword>
<evidence type="ECO:0000256" key="4">
    <source>
        <dbReference type="ARBA" id="ARBA00023125"/>
    </source>
</evidence>
<dbReference type="Gene3D" id="6.10.250.690">
    <property type="match status" value="1"/>
</dbReference>
<dbReference type="eggNOG" id="COG0745">
    <property type="taxonomic scope" value="Bacteria"/>
</dbReference>
<accession>G0AJ92</accession>
<dbReference type="AlphaFoldDB" id="G0AJ92"/>
<reference evidence="10 11" key="5">
    <citation type="journal article" date="2011" name="ISME J.">
        <title>Dual transcriptional profiling of a bacterial/fungal confrontation: Collimonas fungivorans versus Aspergillus niger.</title>
        <authorList>
            <person name="Mela F."/>
            <person name="Fritsche K."/>
            <person name="de Boer W."/>
            <person name="van Veen J.A."/>
            <person name="de Graaff L.H."/>
            <person name="van den Berg M."/>
            <person name="Leveau J.H."/>
        </authorList>
    </citation>
    <scope>NUCLEOTIDE SEQUENCE [LARGE SCALE GENOMIC DNA]</scope>
    <source>
        <strain evidence="10 11">Ter331</strain>
    </source>
</reference>
<reference evidence="10 11" key="4">
    <citation type="journal article" date="2010" name="Environ. Microbiol.">
        <title>The bacterial genus Collimonas: mycophagy, weathering and other adaptive solutions to life in oligotrophic soil environments.</title>
        <authorList>
            <person name="Leveau J.H."/>
            <person name="Uroz S."/>
            <person name="de Boer W."/>
        </authorList>
    </citation>
    <scope>NUCLEOTIDE SEQUENCE [LARGE SCALE GENOMIC DNA]</scope>
    <source>
        <strain evidence="10 11">Ter331</strain>
    </source>
</reference>
<keyword evidence="4 7" id="KW-0238">DNA-binding</keyword>
<evidence type="ECO:0000313" key="11">
    <source>
        <dbReference type="Proteomes" id="UP000008392"/>
    </source>
</evidence>
<dbReference type="FunFam" id="3.40.50.2300:FF:000002">
    <property type="entry name" value="DNA-binding response regulator PhoP"/>
    <property type="match status" value="1"/>
</dbReference>
<sequence>MCKVESAREAIRRMERNAMRVLLVEDDRMIGDAVQTALRDASHAVDWVHDGAAALSAAASQSYDVMLLDLGLPRQDGFAVLRQLRQQGSALPLLIVTARDAVEDRIGGLDLGADDYLVKPFEMGELLARMRAVVRRKAGNANPVMSNGALFLDPSTREVTADGIATRLSAREFSLLHALLLRPGAILSRQELEDRIYGWNEEVESNAVEFLIHSIRKKLGAASIKNVRGLGWMVSKQD</sequence>
<dbReference type="STRING" id="1005048.CFU_1194"/>
<evidence type="ECO:0000259" key="8">
    <source>
        <dbReference type="PROSITE" id="PS50110"/>
    </source>
</evidence>
<dbReference type="Proteomes" id="UP000008392">
    <property type="component" value="Chromosome"/>
</dbReference>
<reference evidence="10 11" key="3">
    <citation type="journal article" date="2008" name="FEMS Microbiol. Ecol.">
        <title>Identification and characterization of genes underlying chitinolysis in Collimonas fungivorans Ter331.</title>
        <authorList>
            <person name="Fritsche K."/>
            <person name="de Boer W."/>
            <person name="Gerards S."/>
            <person name="van den Berg M."/>
            <person name="van Veen J.A."/>
            <person name="Leveau J.H."/>
        </authorList>
    </citation>
    <scope>NUCLEOTIDE SEQUENCE [LARGE SCALE GENOMIC DNA]</scope>
    <source>
        <strain evidence="10 11">Ter331</strain>
    </source>
</reference>
<keyword evidence="11" id="KW-1185">Reference proteome</keyword>
<evidence type="ECO:0000256" key="1">
    <source>
        <dbReference type="ARBA" id="ARBA00022553"/>
    </source>
</evidence>
<keyword evidence="3" id="KW-0805">Transcription regulation</keyword>
<dbReference type="GO" id="GO:0005829">
    <property type="term" value="C:cytosol"/>
    <property type="evidence" value="ECO:0007669"/>
    <property type="project" value="TreeGrafter"/>
</dbReference>